<dbReference type="InterPro" id="IPR005135">
    <property type="entry name" value="Endo/exonuclease/phosphatase"/>
</dbReference>
<evidence type="ECO:0000313" key="2">
    <source>
        <dbReference type="Proteomes" id="UP000046392"/>
    </source>
</evidence>
<dbReference type="Gene3D" id="3.60.10.10">
    <property type="entry name" value="Endonuclease/exonuclease/phosphatase"/>
    <property type="match status" value="1"/>
</dbReference>
<dbReference type="STRING" id="174720.A0A0N5C285"/>
<evidence type="ECO:0000313" key="3">
    <source>
        <dbReference type="WBParaSite" id="SPAL_0001209700.1"/>
    </source>
</evidence>
<evidence type="ECO:0000259" key="1">
    <source>
        <dbReference type="Pfam" id="PF14529"/>
    </source>
</evidence>
<accession>A0A0N5C285</accession>
<dbReference type="InterPro" id="IPR036691">
    <property type="entry name" value="Endo/exonu/phosph_ase_sf"/>
</dbReference>
<dbReference type="SUPFAM" id="SSF56219">
    <property type="entry name" value="DNase I-like"/>
    <property type="match status" value="1"/>
</dbReference>
<protein>
    <submittedName>
        <fullName evidence="3">Endo/exonuclease/phosphatase domain-containing protein</fullName>
    </submittedName>
</protein>
<dbReference type="GO" id="GO:0003824">
    <property type="term" value="F:catalytic activity"/>
    <property type="evidence" value="ECO:0007669"/>
    <property type="project" value="InterPro"/>
</dbReference>
<proteinExistence type="predicted"/>
<feature type="domain" description="Endonuclease/exonuclease/phosphatase" evidence="1">
    <location>
        <begin position="47"/>
        <end position="184"/>
    </location>
</feature>
<sequence>MGKADNRNGGSGIVIKKELLKYIQKIVTQSSRITSIVMKVENEICVLTSCYFHTSAASEDEIDILYDKLRGIITDSKDRNMKCIVGGDFNAKVLFNNKNRRRLNGNVLGNDRGERLTQFCEEMELCCCNMLFNRKSNRRTTWISPNQKIKGEIDYFLSDEVLAKRIKDVRALQKHIFNSDHNPLILKLEFKVLSHRTKFKNNKVNVRPDFDKIDSMKLKDIKKKLNWDLGENAEQNYDTIRSNLTKIYNKYKIKEIKSSRRITDNPKIKNLLIKRKNLKSKGLNYTILSKLLRFEINKL</sequence>
<keyword evidence="2" id="KW-1185">Reference proteome</keyword>
<dbReference type="Proteomes" id="UP000046392">
    <property type="component" value="Unplaced"/>
</dbReference>
<name>A0A0N5C285_STREA</name>
<dbReference type="WBParaSite" id="SPAL_0001209700.1">
    <property type="protein sequence ID" value="SPAL_0001209700.1"/>
    <property type="gene ID" value="SPAL_0001209700"/>
</dbReference>
<dbReference type="Pfam" id="PF14529">
    <property type="entry name" value="Exo_endo_phos_2"/>
    <property type="match status" value="1"/>
</dbReference>
<reference evidence="3" key="1">
    <citation type="submission" date="2017-02" db="UniProtKB">
        <authorList>
            <consortium name="WormBaseParasite"/>
        </authorList>
    </citation>
    <scope>IDENTIFICATION</scope>
</reference>
<dbReference type="AlphaFoldDB" id="A0A0N5C285"/>
<organism evidence="2 3">
    <name type="scientific">Strongyloides papillosus</name>
    <name type="common">Intestinal threadworm</name>
    <dbReference type="NCBI Taxonomy" id="174720"/>
    <lineage>
        <taxon>Eukaryota</taxon>
        <taxon>Metazoa</taxon>
        <taxon>Ecdysozoa</taxon>
        <taxon>Nematoda</taxon>
        <taxon>Chromadorea</taxon>
        <taxon>Rhabditida</taxon>
        <taxon>Tylenchina</taxon>
        <taxon>Panagrolaimomorpha</taxon>
        <taxon>Strongyloidoidea</taxon>
        <taxon>Strongyloididae</taxon>
        <taxon>Strongyloides</taxon>
    </lineage>
</organism>